<keyword evidence="2" id="KW-1185">Reference proteome</keyword>
<accession>C5TB19</accession>
<dbReference type="EMBL" id="ACQT01000292">
    <property type="protein sequence ID" value="EER58332.1"/>
    <property type="molecule type" value="Genomic_DNA"/>
</dbReference>
<gene>
    <name evidence="1" type="ORF">AcdelDRAFT_4099</name>
</gene>
<dbReference type="Proteomes" id="UP000003856">
    <property type="component" value="Unassembled WGS sequence"/>
</dbReference>
<dbReference type="AlphaFoldDB" id="C5TB19"/>
<protein>
    <submittedName>
        <fullName evidence="1">Uncharacterized protein</fullName>
    </submittedName>
</protein>
<sequence>MTVIAKSDQCAALWQGVLARVQAHMQALGAHPARTVVVVPYAQLMPWAQRYWALHQGDGFAPRFETTRNWARQLAAFVPQGDDLAGDVARDTLTARTLLDRAGLAAQRDVLAGPLQEAATQLAAAVAAVAPAQREAWGVQARSLLPEADQGSALRYEAVVARIALEWVLASRHATDVLFERGVRQSVDALVVLQGFQVEPMAQALQSHWGEKALALSLPLHLPPATTPARGHIALHAAEDAEDEAQRAAA</sequence>
<proteinExistence type="predicted"/>
<evidence type="ECO:0000313" key="1">
    <source>
        <dbReference type="EMBL" id="EER58332.1"/>
    </source>
</evidence>
<reference evidence="1 2" key="1">
    <citation type="submission" date="2009-05" db="EMBL/GenBank/DDBJ databases">
        <title>The draft genome of Acidovorax delafieldii 2AN.</title>
        <authorList>
            <consortium name="US DOE Joint Genome Institute (JGI-PGF)"/>
            <person name="Lucas S."/>
            <person name="Copeland A."/>
            <person name="Lapidus A."/>
            <person name="Glavina del Rio T."/>
            <person name="Tice H."/>
            <person name="Bruce D."/>
            <person name="Goodwin L."/>
            <person name="Pitluck S."/>
            <person name="Larimer F."/>
            <person name="Land M.L."/>
            <person name="Hauser L."/>
            <person name="Shelobolina E.S."/>
            <person name="Picardal F."/>
            <person name="Roden E."/>
            <person name="Emerson D."/>
        </authorList>
    </citation>
    <scope>NUCLEOTIDE SEQUENCE [LARGE SCALE GENOMIC DNA]</scope>
    <source>
        <strain evidence="1 2">2AN</strain>
    </source>
</reference>
<comment type="caution">
    <text evidence="1">The sequence shown here is derived from an EMBL/GenBank/DDBJ whole genome shotgun (WGS) entry which is preliminary data.</text>
</comment>
<evidence type="ECO:0000313" key="2">
    <source>
        <dbReference type="Proteomes" id="UP000003856"/>
    </source>
</evidence>
<organism evidence="1 2">
    <name type="scientific">Acidovorax delafieldii 2AN</name>
    <dbReference type="NCBI Taxonomy" id="573060"/>
    <lineage>
        <taxon>Bacteria</taxon>
        <taxon>Pseudomonadati</taxon>
        <taxon>Pseudomonadota</taxon>
        <taxon>Betaproteobacteria</taxon>
        <taxon>Burkholderiales</taxon>
        <taxon>Comamonadaceae</taxon>
        <taxon>Acidovorax</taxon>
    </lineage>
</organism>
<name>C5TB19_ACIDE</name>
<feature type="non-terminal residue" evidence="1">
    <location>
        <position position="250"/>
    </location>
</feature>